<dbReference type="Proteomes" id="UP000218979">
    <property type="component" value="Unassembled WGS sequence"/>
</dbReference>
<evidence type="ECO:0000313" key="3">
    <source>
        <dbReference type="EMBL" id="SFZ71246.1"/>
    </source>
</evidence>
<dbReference type="InterPro" id="IPR001387">
    <property type="entry name" value="Cro/C1-type_HTH"/>
</dbReference>
<dbReference type="SUPFAM" id="SSF47413">
    <property type="entry name" value="lambda repressor-like DNA-binding domains"/>
    <property type="match status" value="1"/>
</dbReference>
<evidence type="ECO:0000313" key="2">
    <source>
        <dbReference type="EMBL" id="PCS04481.1"/>
    </source>
</evidence>
<evidence type="ECO:0000313" key="4">
    <source>
        <dbReference type="Proteomes" id="UP000185655"/>
    </source>
</evidence>
<dbReference type="OrthoDB" id="5769614at2"/>
<keyword evidence="5" id="KW-1185">Reference proteome</keyword>
<dbReference type="Gene3D" id="1.10.260.40">
    <property type="entry name" value="lambda repressor-like DNA-binding domains"/>
    <property type="match status" value="1"/>
</dbReference>
<name>A0A1K2H567_9LACT</name>
<evidence type="ECO:0000259" key="1">
    <source>
        <dbReference type="PROSITE" id="PS50943"/>
    </source>
</evidence>
<dbReference type="NCBIfam" id="TIGR01716">
    <property type="entry name" value="RGG_Cterm"/>
    <property type="match status" value="1"/>
</dbReference>
<reference evidence="3 4" key="2">
    <citation type="submission" date="2016-11" db="EMBL/GenBank/DDBJ databases">
        <authorList>
            <person name="Jaros S."/>
            <person name="Januszkiewicz K."/>
            <person name="Wedrychowicz H."/>
        </authorList>
    </citation>
    <scope>NUCLEOTIDE SEQUENCE [LARGE SCALE GENOMIC DNA]</scope>
    <source>
        <strain evidence="3 4">DSM 22330</strain>
    </source>
</reference>
<dbReference type="EMBL" id="FPKS01000002">
    <property type="protein sequence ID" value="SFZ71246.1"/>
    <property type="molecule type" value="Genomic_DNA"/>
</dbReference>
<dbReference type="EMBL" id="JXJT01000002">
    <property type="protein sequence ID" value="PCS04481.1"/>
    <property type="molecule type" value="Genomic_DNA"/>
</dbReference>
<dbReference type="InterPro" id="IPR010057">
    <property type="entry name" value="Transcription_activator_Rgg_C"/>
</dbReference>
<dbReference type="RefSeq" id="WP_031366464.1">
    <property type="nucleotide sequence ID" value="NZ_FPKS01000002.1"/>
</dbReference>
<proteinExistence type="predicted"/>
<dbReference type="PANTHER" id="PTHR37038">
    <property type="entry name" value="TRANSCRIPTIONAL REGULATOR-RELATED"/>
    <property type="match status" value="1"/>
</dbReference>
<dbReference type="Pfam" id="PF21259">
    <property type="entry name" value="Rgg_C"/>
    <property type="match status" value="1"/>
</dbReference>
<sequence>MSKNAVEMQEIGTYYKQVREERGYTLSDVAMSSDYLDKSQLSRFESCENMLSADRFLAAINGLNMTPSEFFALKSNEPSQYHIFATKMMKYVMKKEVQGLKSLIKPKARMKMDKIFNILAKSAILDISQENLITTTEKKFLENYLLNIPQWTFFEVNIFGMCLEILDEDEVYDLGQDMLASNELTQIIAFNGEIVKKTAINLYVYLISKGWYRRAEKIEKEFDTLLTDWNIEEKISLHIFKTF</sequence>
<accession>A0A1K2H567</accession>
<dbReference type="PANTHER" id="PTHR37038:SF12">
    <property type="entry name" value="TRANSCRIPTIONAL REGULATOR"/>
    <property type="match status" value="1"/>
</dbReference>
<dbReference type="Proteomes" id="UP000185655">
    <property type="component" value="Unassembled WGS sequence"/>
</dbReference>
<dbReference type="AlphaFoldDB" id="A0A1K2H567"/>
<reference evidence="2 5" key="1">
    <citation type="submission" date="2014-12" db="EMBL/GenBank/DDBJ databases">
        <title>Draft genome sequences of 10 type strains of Lactococcus.</title>
        <authorList>
            <person name="Sun Z."/>
            <person name="Zhong Z."/>
            <person name="Liu W."/>
            <person name="Zhang W."/>
            <person name="Zhang H."/>
        </authorList>
    </citation>
    <scope>NUCLEOTIDE SEQUENCE [LARGE SCALE GENOMIC DNA]</scope>
    <source>
        <strain evidence="2 5">DSM 22330</strain>
    </source>
</reference>
<organism evidence="3 4">
    <name type="scientific">Pseudolactococcus chungangensis CAU 28 = DSM 22330</name>
    <dbReference type="NCBI Taxonomy" id="1122154"/>
    <lineage>
        <taxon>Bacteria</taxon>
        <taxon>Bacillati</taxon>
        <taxon>Bacillota</taxon>
        <taxon>Bacilli</taxon>
        <taxon>Lactobacillales</taxon>
        <taxon>Streptococcaceae</taxon>
        <taxon>Pseudolactococcus</taxon>
    </lineage>
</organism>
<evidence type="ECO:0000313" key="5">
    <source>
        <dbReference type="Proteomes" id="UP000218979"/>
    </source>
</evidence>
<dbReference type="STRING" id="1122154.SAMN02746068_00337"/>
<dbReference type="CDD" id="cd00093">
    <property type="entry name" value="HTH_XRE"/>
    <property type="match status" value="1"/>
</dbReference>
<dbReference type="PROSITE" id="PS50943">
    <property type="entry name" value="HTH_CROC1"/>
    <property type="match status" value="1"/>
</dbReference>
<feature type="domain" description="HTH cro/C1-type" evidence="1">
    <location>
        <begin position="16"/>
        <end position="70"/>
    </location>
</feature>
<dbReference type="GO" id="GO:0003677">
    <property type="term" value="F:DNA binding"/>
    <property type="evidence" value="ECO:0007669"/>
    <property type="project" value="InterPro"/>
</dbReference>
<gene>
    <name evidence="2" type="ORF">RR45_GL000796</name>
    <name evidence="3" type="ORF">SAMN02746068_00337</name>
</gene>
<protein>
    <submittedName>
        <fullName evidence="2">Positive transcriptional regulator, MutR family</fullName>
    </submittedName>
    <submittedName>
        <fullName evidence="3">Transcriptional activator, Rgg/GadR/MutR family, C-terminal domain-containing protein</fullName>
    </submittedName>
</protein>
<dbReference type="InterPro" id="IPR010982">
    <property type="entry name" value="Lambda_DNA-bd_dom_sf"/>
</dbReference>
<dbReference type="InterPro" id="IPR053163">
    <property type="entry name" value="HTH-type_regulator_Rgg"/>
</dbReference>